<evidence type="ECO:0000256" key="5">
    <source>
        <dbReference type="HAMAP-Rule" id="MF_01805"/>
    </source>
</evidence>
<dbReference type="NCBIfam" id="NF000993">
    <property type="entry name" value="PRK00104.1-2"/>
    <property type="match status" value="1"/>
</dbReference>
<evidence type="ECO:0000256" key="1">
    <source>
        <dbReference type="ARBA" id="ARBA00022618"/>
    </source>
</evidence>
<protein>
    <recommendedName>
        <fullName evidence="4 5">Segregation and condensation protein A</fullName>
    </recommendedName>
</protein>
<dbReference type="OrthoDB" id="9811016at2"/>
<dbReference type="EMBL" id="WITJ01000001">
    <property type="protein sequence ID" value="MQW38498.1"/>
    <property type="molecule type" value="Genomic_DNA"/>
</dbReference>
<keyword evidence="1 5" id="KW-0132">Cell division</keyword>
<reference evidence="6 7" key="1">
    <citation type="submission" date="2019-10" db="EMBL/GenBank/DDBJ databases">
        <authorList>
            <person name="Dong K."/>
        </authorList>
    </citation>
    <scope>NUCLEOTIDE SEQUENCE [LARGE SCALE GENOMIC DNA]</scope>
    <source>
        <strain evidence="6 7">DSM 28960</strain>
    </source>
</reference>
<evidence type="ECO:0000313" key="7">
    <source>
        <dbReference type="Proteomes" id="UP000439550"/>
    </source>
</evidence>
<dbReference type="InterPro" id="IPR023093">
    <property type="entry name" value="ScpA-like_C"/>
</dbReference>
<organism evidence="6 7">
    <name type="scientific">Lactococcus hircilactis</name>
    <dbReference type="NCBI Taxonomy" id="1494462"/>
    <lineage>
        <taxon>Bacteria</taxon>
        <taxon>Bacillati</taxon>
        <taxon>Bacillota</taxon>
        <taxon>Bacilli</taxon>
        <taxon>Lactobacillales</taxon>
        <taxon>Streptococcaceae</taxon>
        <taxon>Lactococcus</taxon>
    </lineage>
</organism>
<keyword evidence="5" id="KW-0963">Cytoplasm</keyword>
<dbReference type="Gene3D" id="6.10.250.2410">
    <property type="match status" value="1"/>
</dbReference>
<evidence type="ECO:0000256" key="2">
    <source>
        <dbReference type="ARBA" id="ARBA00022829"/>
    </source>
</evidence>
<sequence>MANEINIKINEFEGPLDLLLHLVSQYQLDIFEVPLVPVIEQYLAFLNASQNLELERAGEYMLMASQLILIKSRRLLPAVTESFEEDTAQLEFDLLSKIDEYRKFKLLSEQFNARHETRSHFYSKSKTEIVSEEMTLIKDRTSIDLYLAFNKILELRKIKVQDENTTVEAEKYTVSEKMAWLTTCFSKRKQYKFSQLFDEEKPKIELLTTFLALLELIKNQHIIFSQEHLFGEIILERGAMVNE</sequence>
<dbReference type="InterPro" id="IPR003768">
    <property type="entry name" value="ScpA"/>
</dbReference>
<dbReference type="Gene3D" id="1.10.10.580">
    <property type="entry name" value="Structural maintenance of chromosome 1. Chain E"/>
    <property type="match status" value="1"/>
</dbReference>
<evidence type="ECO:0000313" key="6">
    <source>
        <dbReference type="EMBL" id="MQW38498.1"/>
    </source>
</evidence>
<keyword evidence="3 5" id="KW-0131">Cell cycle</keyword>
<dbReference type="Pfam" id="PF02616">
    <property type="entry name" value="SMC_ScpA"/>
    <property type="match status" value="1"/>
</dbReference>
<comment type="subunit">
    <text evidence="5">Component of a cohesin-like complex composed of ScpA, ScpB and the Smc homodimer, in which ScpA and ScpB bind to the head domain of Smc. The presence of the three proteins is required for the association of the complex with DNA.</text>
</comment>
<proteinExistence type="inferred from homology"/>
<dbReference type="GO" id="GO:0005737">
    <property type="term" value="C:cytoplasm"/>
    <property type="evidence" value="ECO:0007669"/>
    <property type="project" value="UniProtKB-SubCell"/>
</dbReference>
<dbReference type="AlphaFoldDB" id="A0A7X2CZT5"/>
<dbReference type="RefSeq" id="WP_153494717.1">
    <property type="nucleotide sequence ID" value="NZ_CAXYUY010000015.1"/>
</dbReference>
<comment type="similarity">
    <text evidence="5">Belongs to the ScpA family.</text>
</comment>
<comment type="function">
    <text evidence="5">Participates in chromosomal partition during cell division. May act via the formation of a condensin-like complex containing Smc and ScpB that pull DNA away from mid-cell into both cell halves.</text>
</comment>
<evidence type="ECO:0000256" key="4">
    <source>
        <dbReference type="ARBA" id="ARBA00044777"/>
    </source>
</evidence>
<keyword evidence="7" id="KW-1185">Reference proteome</keyword>
<dbReference type="GO" id="GO:0007059">
    <property type="term" value="P:chromosome segregation"/>
    <property type="evidence" value="ECO:0007669"/>
    <property type="project" value="UniProtKB-UniRule"/>
</dbReference>
<accession>A0A7X2CZT5</accession>
<dbReference type="GO" id="GO:0051301">
    <property type="term" value="P:cell division"/>
    <property type="evidence" value="ECO:0007669"/>
    <property type="project" value="UniProtKB-KW"/>
</dbReference>
<evidence type="ECO:0000256" key="3">
    <source>
        <dbReference type="ARBA" id="ARBA00023306"/>
    </source>
</evidence>
<name>A0A7X2CZT5_9LACT</name>
<comment type="caution">
    <text evidence="6">The sequence shown here is derived from an EMBL/GenBank/DDBJ whole genome shotgun (WGS) entry which is preliminary data.</text>
</comment>
<dbReference type="PANTHER" id="PTHR33969">
    <property type="entry name" value="SEGREGATION AND CONDENSATION PROTEIN A"/>
    <property type="match status" value="1"/>
</dbReference>
<keyword evidence="2 5" id="KW-0159">Chromosome partition</keyword>
<dbReference type="Proteomes" id="UP000439550">
    <property type="component" value="Unassembled WGS sequence"/>
</dbReference>
<dbReference type="HAMAP" id="MF_01805">
    <property type="entry name" value="ScpA"/>
    <property type="match status" value="1"/>
</dbReference>
<gene>
    <name evidence="5" type="primary">scpA</name>
    <name evidence="6" type="ORF">GHI93_00845</name>
</gene>
<comment type="subcellular location">
    <subcellularLocation>
        <location evidence="5">Cytoplasm</location>
    </subcellularLocation>
    <text evidence="5">Associated with two foci at the outer edges of the nucleoid region in young cells, and at four foci within both cell halves in older cells.</text>
</comment>
<dbReference type="GO" id="GO:0006260">
    <property type="term" value="P:DNA replication"/>
    <property type="evidence" value="ECO:0007669"/>
    <property type="project" value="UniProtKB-UniRule"/>
</dbReference>
<dbReference type="PANTHER" id="PTHR33969:SF2">
    <property type="entry name" value="SEGREGATION AND CONDENSATION PROTEIN A"/>
    <property type="match status" value="1"/>
</dbReference>